<feature type="transmembrane region" description="Helical" evidence="5">
    <location>
        <begin position="64"/>
        <end position="86"/>
    </location>
</feature>
<evidence type="ECO:0000256" key="3">
    <source>
        <dbReference type="ARBA" id="ARBA00022989"/>
    </source>
</evidence>
<dbReference type="OMA" id="MVGVQFI"/>
<feature type="transmembrane region" description="Helical" evidence="5">
    <location>
        <begin position="257"/>
        <end position="280"/>
    </location>
</feature>
<keyword evidence="8" id="KW-1185">Reference proteome</keyword>
<organism evidence="7 8">
    <name type="scientific">Diacronema lutheri</name>
    <name type="common">Unicellular marine alga</name>
    <name type="synonym">Monochrysis lutheri</name>
    <dbReference type="NCBI Taxonomy" id="2081491"/>
    <lineage>
        <taxon>Eukaryota</taxon>
        <taxon>Haptista</taxon>
        <taxon>Haptophyta</taxon>
        <taxon>Pavlovophyceae</taxon>
        <taxon>Pavlovales</taxon>
        <taxon>Pavlovaceae</taxon>
        <taxon>Diacronema</taxon>
    </lineage>
</organism>
<feature type="transmembrane region" description="Helical" evidence="5">
    <location>
        <begin position="319"/>
        <end position="337"/>
    </location>
</feature>
<feature type="transmembrane region" description="Helical" evidence="5">
    <location>
        <begin position="292"/>
        <end position="313"/>
    </location>
</feature>
<name>A0A8J5XT29_DIALT</name>
<feature type="domain" description="EamA" evidence="6">
    <location>
        <begin position="39"/>
        <end position="175"/>
    </location>
</feature>
<comment type="subcellular location">
    <subcellularLocation>
        <location evidence="1">Membrane</location>
        <topology evidence="1">Multi-pass membrane protein</topology>
    </subcellularLocation>
</comment>
<gene>
    <name evidence="7" type="ORF">KFE25_000716</name>
</gene>
<dbReference type="Proteomes" id="UP000751190">
    <property type="component" value="Unassembled WGS sequence"/>
</dbReference>
<dbReference type="Pfam" id="PF00892">
    <property type="entry name" value="EamA"/>
    <property type="match status" value="2"/>
</dbReference>
<evidence type="ECO:0000256" key="2">
    <source>
        <dbReference type="ARBA" id="ARBA00022692"/>
    </source>
</evidence>
<feature type="transmembrane region" description="Helical" evidence="5">
    <location>
        <begin position="98"/>
        <end position="120"/>
    </location>
</feature>
<comment type="caution">
    <text evidence="7">The sequence shown here is derived from an EMBL/GenBank/DDBJ whole genome shotgun (WGS) entry which is preliminary data.</text>
</comment>
<evidence type="ECO:0000256" key="1">
    <source>
        <dbReference type="ARBA" id="ARBA00004141"/>
    </source>
</evidence>
<feature type="transmembrane region" description="Helical" evidence="5">
    <location>
        <begin position="126"/>
        <end position="148"/>
    </location>
</feature>
<dbReference type="SUPFAM" id="SSF103481">
    <property type="entry name" value="Multidrug resistance efflux transporter EmrE"/>
    <property type="match status" value="2"/>
</dbReference>
<feature type="transmembrane region" description="Helical" evidence="5">
    <location>
        <begin position="224"/>
        <end position="245"/>
    </location>
</feature>
<keyword evidence="2 5" id="KW-0812">Transmembrane</keyword>
<keyword evidence="3 5" id="KW-1133">Transmembrane helix</keyword>
<protein>
    <recommendedName>
        <fullName evidence="6">EamA domain-containing protein</fullName>
    </recommendedName>
</protein>
<dbReference type="GO" id="GO:0016020">
    <property type="term" value="C:membrane"/>
    <property type="evidence" value="ECO:0007669"/>
    <property type="project" value="UniProtKB-SubCell"/>
</dbReference>
<sequence length="341" mass="35775">MLGDQEVGLGEATPLIAHASNRPPKIKQTKTHFLVVPALFVVQLSFSASAILQSVMMREVEVDAAVFTFARCALSSVILFAMAATSSSGVVLPRAEDVGMLLLAGICGMYFGQLYLLLALKHVSVLNYAVISALQPVSTMLVGHMASIELIDVGSRAGQLKLLGVLLAVCGGAVIVGNQAGGSGTVSAPGDVVLGNLFAILFMLGAGCYPLLQKQLLLSGRLNQANITAWGMASGTAVIGLTLPVRFSDSFDISNSAFFTFAVMLVLFYMALVASALSYTMITWALDNSSPVFVITFSPLQLVMTASFAAVFMGDEVKVAELLGMVSVCVGLWMLAASRAF</sequence>
<evidence type="ECO:0000313" key="7">
    <source>
        <dbReference type="EMBL" id="KAG8467400.1"/>
    </source>
</evidence>
<dbReference type="AlphaFoldDB" id="A0A8J5XT29"/>
<reference evidence="7" key="1">
    <citation type="submission" date="2021-05" db="EMBL/GenBank/DDBJ databases">
        <title>The genome of the haptophyte Pavlova lutheri (Diacronema luteri, Pavlovales) - a model for lipid biosynthesis in eukaryotic algae.</title>
        <authorList>
            <person name="Hulatt C.J."/>
            <person name="Posewitz M.C."/>
        </authorList>
    </citation>
    <scope>NUCLEOTIDE SEQUENCE</scope>
    <source>
        <strain evidence="7">NIVA-4/92</strain>
    </source>
</reference>
<feature type="transmembrane region" description="Helical" evidence="5">
    <location>
        <begin position="192"/>
        <end position="212"/>
    </location>
</feature>
<feature type="transmembrane region" description="Helical" evidence="5">
    <location>
        <begin position="160"/>
        <end position="180"/>
    </location>
</feature>
<dbReference type="EMBL" id="JAGTXO010000006">
    <property type="protein sequence ID" value="KAG8467400.1"/>
    <property type="molecule type" value="Genomic_DNA"/>
</dbReference>
<feature type="domain" description="EamA" evidence="6">
    <location>
        <begin position="194"/>
        <end position="335"/>
    </location>
</feature>
<evidence type="ECO:0000313" key="8">
    <source>
        <dbReference type="Proteomes" id="UP000751190"/>
    </source>
</evidence>
<keyword evidence="4 5" id="KW-0472">Membrane</keyword>
<feature type="transmembrane region" description="Helical" evidence="5">
    <location>
        <begin position="32"/>
        <end position="52"/>
    </location>
</feature>
<dbReference type="InterPro" id="IPR030184">
    <property type="entry name" value="WAT1-related"/>
</dbReference>
<dbReference type="InterPro" id="IPR000620">
    <property type="entry name" value="EamA_dom"/>
</dbReference>
<dbReference type="InterPro" id="IPR037185">
    <property type="entry name" value="EmrE-like"/>
</dbReference>
<dbReference type="OrthoDB" id="670984at2759"/>
<dbReference type="PANTHER" id="PTHR31218">
    <property type="entry name" value="WAT1-RELATED PROTEIN"/>
    <property type="match status" value="1"/>
</dbReference>
<evidence type="ECO:0000256" key="5">
    <source>
        <dbReference type="SAM" id="Phobius"/>
    </source>
</evidence>
<evidence type="ECO:0000259" key="6">
    <source>
        <dbReference type="Pfam" id="PF00892"/>
    </source>
</evidence>
<dbReference type="GO" id="GO:0022857">
    <property type="term" value="F:transmembrane transporter activity"/>
    <property type="evidence" value="ECO:0007669"/>
    <property type="project" value="InterPro"/>
</dbReference>
<proteinExistence type="predicted"/>
<evidence type="ECO:0000256" key="4">
    <source>
        <dbReference type="ARBA" id="ARBA00023136"/>
    </source>
</evidence>
<accession>A0A8J5XT29</accession>